<dbReference type="AlphaFoldDB" id="A0A839EVT8"/>
<dbReference type="RefSeq" id="WP_182531730.1">
    <property type="nucleotide sequence ID" value="NZ_JACGXL010000004.1"/>
</dbReference>
<proteinExistence type="predicted"/>
<reference evidence="1 2" key="1">
    <citation type="submission" date="2020-07" db="EMBL/GenBank/DDBJ databases">
        <title>Genomic Encyclopedia of Type Strains, Phase IV (KMG-V): Genome sequencing to study the core and pangenomes of soil and plant-associated prokaryotes.</title>
        <authorList>
            <person name="Whitman W."/>
        </authorList>
    </citation>
    <scope>NUCLEOTIDE SEQUENCE [LARGE SCALE GENOMIC DNA]</scope>
    <source>
        <strain evidence="1 2">RH2WT43</strain>
    </source>
</reference>
<gene>
    <name evidence="1" type="ORF">FHW12_002930</name>
</gene>
<dbReference type="EMBL" id="JACGXL010000004">
    <property type="protein sequence ID" value="MBA8888697.1"/>
    <property type="molecule type" value="Genomic_DNA"/>
</dbReference>
<keyword evidence="2" id="KW-1185">Reference proteome</keyword>
<protein>
    <submittedName>
        <fullName evidence="1">Uncharacterized protein</fullName>
    </submittedName>
</protein>
<evidence type="ECO:0000313" key="1">
    <source>
        <dbReference type="EMBL" id="MBA8888697.1"/>
    </source>
</evidence>
<sequence>MSIVRVRFTTTSTERPRSQASMRSVATIPATLGTRTMRHGALRACAWVLTALPFGHAGATPPITDQVRDVTVNYENGDRLHAECNDRNECDIEVRVFGRTFKLKKEDLRPAGALFPTFISLTPLYPDELTYAVEIDVWCSDDERARWKAMWDAADAQSGKWTHSQLKCRVGIIASGNKVTRFDRFPKASVPVD</sequence>
<organism evidence="1 2">
    <name type="scientific">Dokdonella fugitiva</name>
    <dbReference type="NCBI Taxonomy" id="328517"/>
    <lineage>
        <taxon>Bacteria</taxon>
        <taxon>Pseudomonadati</taxon>
        <taxon>Pseudomonadota</taxon>
        <taxon>Gammaproteobacteria</taxon>
        <taxon>Lysobacterales</taxon>
        <taxon>Rhodanobacteraceae</taxon>
        <taxon>Dokdonella</taxon>
    </lineage>
</organism>
<name>A0A839EVT8_9GAMM</name>
<accession>A0A839EVT8</accession>
<dbReference type="Proteomes" id="UP000550401">
    <property type="component" value="Unassembled WGS sequence"/>
</dbReference>
<evidence type="ECO:0000313" key="2">
    <source>
        <dbReference type="Proteomes" id="UP000550401"/>
    </source>
</evidence>
<comment type="caution">
    <text evidence="1">The sequence shown here is derived from an EMBL/GenBank/DDBJ whole genome shotgun (WGS) entry which is preliminary data.</text>
</comment>